<dbReference type="Pfam" id="PF22768">
    <property type="entry name" value="SPP1_Dit"/>
    <property type="match status" value="1"/>
</dbReference>
<dbReference type="OrthoDB" id="2079081at2"/>
<accession>A0A1Q8Q3I6</accession>
<gene>
    <name evidence="3" type="ORF">BTO30_12485</name>
</gene>
<dbReference type="Proteomes" id="UP000185568">
    <property type="component" value="Unassembled WGS sequence"/>
</dbReference>
<keyword evidence="4" id="KW-1185">Reference proteome</keyword>
<dbReference type="InterPro" id="IPR054738">
    <property type="entry name" value="Siphovirus-type_tail_C"/>
</dbReference>
<dbReference type="EMBL" id="MSDU01000028">
    <property type="protein sequence ID" value="OLN21909.1"/>
    <property type="molecule type" value="Genomic_DNA"/>
</dbReference>
<dbReference type="AlphaFoldDB" id="A0A1Q8Q3I6"/>
<evidence type="ECO:0000259" key="1">
    <source>
        <dbReference type="Pfam" id="PF05709"/>
    </source>
</evidence>
<dbReference type="RefSeq" id="WP_075399069.1">
    <property type="nucleotide sequence ID" value="NZ_MSDU01000028.1"/>
</dbReference>
<protein>
    <submittedName>
        <fullName evidence="3">Phage tail protein</fullName>
    </submittedName>
</protein>
<name>A0A1Q8Q3I6_9BACI</name>
<feature type="domain" description="Siphovirus-type tail component RIFT-related" evidence="1">
    <location>
        <begin position="11"/>
        <end position="136"/>
    </location>
</feature>
<evidence type="ECO:0000259" key="2">
    <source>
        <dbReference type="Pfam" id="PF22768"/>
    </source>
</evidence>
<dbReference type="STRING" id="1714264.BTO30_12485"/>
<evidence type="ECO:0000313" key="4">
    <source>
        <dbReference type="Proteomes" id="UP000185568"/>
    </source>
</evidence>
<evidence type="ECO:0000313" key="3">
    <source>
        <dbReference type="EMBL" id="OLN21909.1"/>
    </source>
</evidence>
<feature type="domain" description="Siphovirus-type tail component C-terminal" evidence="2">
    <location>
        <begin position="178"/>
        <end position="281"/>
    </location>
</feature>
<sequence length="286" mass="31868">MSEKITFTNSRGQSVDIANRPPYLLSNPNGLGDVNADIQRQKAPLQDGSTFIDSVLDERILNFEVAIIGDNEADVEEKRVYLASVFNPKLGEGLLRFKNEYGIKEIKAVADGVPTFPSGTENRGRTYQRSIVNLICPDPYWKSLSVTEEPAFEGLFSFPFEGEFQMGMQRDRRIINNDGNAPAPLQVEFFGPALNPKIINNTTGEYIKVNQNLLEGEIMKIDTSDTNKSVVFIGVDGSVRNVFNWIDLNSTFFKLVIGENDIEYTADSDIQGAIVNISYSKLYTAV</sequence>
<dbReference type="Gene3D" id="2.60.120.860">
    <property type="match status" value="1"/>
</dbReference>
<organism evidence="3 4">
    <name type="scientific">Domibacillus antri</name>
    <dbReference type="NCBI Taxonomy" id="1714264"/>
    <lineage>
        <taxon>Bacteria</taxon>
        <taxon>Bacillati</taxon>
        <taxon>Bacillota</taxon>
        <taxon>Bacilli</taxon>
        <taxon>Bacillales</taxon>
        <taxon>Bacillaceae</taxon>
        <taxon>Domibacillus</taxon>
    </lineage>
</organism>
<dbReference type="InterPro" id="IPR008841">
    <property type="entry name" value="Siphovirus-type_tail_N"/>
</dbReference>
<reference evidence="3 4" key="1">
    <citation type="submission" date="2016-12" db="EMBL/GenBank/DDBJ databases">
        <title>Domibacillus antri genome sequencing.</title>
        <authorList>
            <person name="Verma A."/>
            <person name="Krishnamurthi S."/>
        </authorList>
    </citation>
    <scope>NUCLEOTIDE SEQUENCE [LARGE SCALE GENOMIC DNA]</scope>
    <source>
        <strain evidence="3 4">XD80</strain>
    </source>
</reference>
<dbReference type="Pfam" id="PF05709">
    <property type="entry name" value="Sipho_tail"/>
    <property type="match status" value="1"/>
</dbReference>
<dbReference type="Gene3D" id="2.40.30.200">
    <property type="match status" value="1"/>
</dbReference>
<comment type="caution">
    <text evidence="3">The sequence shown here is derived from an EMBL/GenBank/DDBJ whole genome shotgun (WGS) entry which is preliminary data.</text>
</comment>
<proteinExistence type="predicted"/>